<evidence type="ECO:0000256" key="1">
    <source>
        <dbReference type="SAM" id="MobiDB-lite"/>
    </source>
</evidence>
<feature type="region of interest" description="Disordered" evidence="1">
    <location>
        <begin position="1"/>
        <end position="35"/>
    </location>
</feature>
<dbReference type="Pfam" id="PF19565">
    <property type="entry name" value="DUF6087"/>
    <property type="match status" value="1"/>
</dbReference>
<accession>A0A919GZS5</accession>
<dbReference type="InterPro" id="IPR045733">
    <property type="entry name" value="DUF6087"/>
</dbReference>
<dbReference type="OrthoDB" id="4249759at2"/>
<sequence length="106" mass="11547">MEDEPLDRWAARRQGRLRKPGEKKAITLGAGPQRAAHLDPDAPRMILEWDGFAWQALMMVENYAAACRALSPASEAAPAGQPETTGPITGRNPQAPGTGRHRKPRP</sequence>
<reference evidence="2" key="1">
    <citation type="submission" date="2020-09" db="EMBL/GenBank/DDBJ databases">
        <title>Whole genome shotgun sequence of Streptomyces xanthophaeus NBRC 12829.</title>
        <authorList>
            <person name="Komaki H."/>
            <person name="Tamura T."/>
        </authorList>
    </citation>
    <scope>NUCLEOTIDE SEQUENCE</scope>
    <source>
        <strain evidence="2">NBRC 12829</strain>
    </source>
</reference>
<dbReference type="RefSeq" id="WP_031142174.1">
    <property type="nucleotide sequence ID" value="NZ_BNEE01000004.1"/>
</dbReference>
<keyword evidence="3" id="KW-1185">Reference proteome</keyword>
<dbReference type="Proteomes" id="UP000600026">
    <property type="component" value="Unassembled WGS sequence"/>
</dbReference>
<protein>
    <submittedName>
        <fullName evidence="2">Uncharacterized protein</fullName>
    </submittedName>
</protein>
<name>A0A919GZS5_9ACTN</name>
<feature type="compositionally biased region" description="Basic and acidic residues" evidence="1">
    <location>
        <begin position="1"/>
        <end position="10"/>
    </location>
</feature>
<proteinExistence type="predicted"/>
<comment type="caution">
    <text evidence="2">The sequence shown here is derived from an EMBL/GenBank/DDBJ whole genome shotgun (WGS) entry which is preliminary data.</text>
</comment>
<feature type="region of interest" description="Disordered" evidence="1">
    <location>
        <begin position="71"/>
        <end position="106"/>
    </location>
</feature>
<organism evidence="2 3">
    <name type="scientific">Streptomyces xanthophaeus</name>
    <dbReference type="NCBI Taxonomy" id="67385"/>
    <lineage>
        <taxon>Bacteria</taxon>
        <taxon>Bacillati</taxon>
        <taxon>Actinomycetota</taxon>
        <taxon>Actinomycetes</taxon>
        <taxon>Kitasatosporales</taxon>
        <taxon>Streptomycetaceae</taxon>
        <taxon>Streptomyces</taxon>
    </lineage>
</organism>
<dbReference type="EMBL" id="BNEE01000004">
    <property type="protein sequence ID" value="GHI84128.1"/>
    <property type="molecule type" value="Genomic_DNA"/>
</dbReference>
<gene>
    <name evidence="2" type="ORF">Sxan_14920</name>
</gene>
<evidence type="ECO:0000313" key="2">
    <source>
        <dbReference type="EMBL" id="GHI84128.1"/>
    </source>
</evidence>
<dbReference type="AlphaFoldDB" id="A0A919GZS5"/>
<evidence type="ECO:0000313" key="3">
    <source>
        <dbReference type="Proteomes" id="UP000600026"/>
    </source>
</evidence>